<proteinExistence type="predicted"/>
<evidence type="ECO:0000313" key="3">
    <source>
        <dbReference type="Proteomes" id="UP000305238"/>
    </source>
</evidence>
<evidence type="ECO:0000256" key="1">
    <source>
        <dbReference type="SAM" id="MobiDB-lite"/>
    </source>
</evidence>
<dbReference type="InterPro" id="IPR045701">
    <property type="entry name" value="DUF6059"/>
</dbReference>
<organism evidence="2 3">
    <name type="scientific">Actinomadura geliboluensis</name>
    <dbReference type="NCBI Taxonomy" id="882440"/>
    <lineage>
        <taxon>Bacteria</taxon>
        <taxon>Bacillati</taxon>
        <taxon>Actinomycetota</taxon>
        <taxon>Actinomycetes</taxon>
        <taxon>Streptosporangiales</taxon>
        <taxon>Thermomonosporaceae</taxon>
        <taxon>Actinomadura</taxon>
    </lineage>
</organism>
<dbReference type="AlphaFoldDB" id="A0A5S4HKB0"/>
<evidence type="ECO:0000313" key="2">
    <source>
        <dbReference type="EMBL" id="TMR41760.1"/>
    </source>
</evidence>
<dbReference type="Pfam" id="PF19534">
    <property type="entry name" value="DUF6059"/>
    <property type="match status" value="1"/>
</dbReference>
<gene>
    <name evidence="2" type="ORF">ETD96_04045</name>
</gene>
<dbReference type="RefSeq" id="WP_138634231.1">
    <property type="nucleotide sequence ID" value="NZ_JASWDG010000029.1"/>
</dbReference>
<protein>
    <submittedName>
        <fullName evidence="2">Uncharacterized protein</fullName>
    </submittedName>
</protein>
<feature type="region of interest" description="Disordered" evidence="1">
    <location>
        <begin position="25"/>
        <end position="50"/>
    </location>
</feature>
<reference evidence="2 3" key="1">
    <citation type="submission" date="2019-05" db="EMBL/GenBank/DDBJ databases">
        <title>Draft genome sequence of Actinomadura geliboluensis A8036.</title>
        <authorList>
            <person name="Saricaoglu S."/>
            <person name="Isik K."/>
        </authorList>
    </citation>
    <scope>NUCLEOTIDE SEQUENCE [LARGE SCALE GENOMIC DNA]</scope>
    <source>
        <strain evidence="2 3">A8036</strain>
    </source>
</reference>
<feature type="compositionally biased region" description="Pro residues" evidence="1">
    <location>
        <begin position="25"/>
        <end position="42"/>
    </location>
</feature>
<dbReference type="EMBL" id="VCKZ01000014">
    <property type="protein sequence ID" value="TMR41760.1"/>
    <property type="molecule type" value="Genomic_DNA"/>
</dbReference>
<keyword evidence="3" id="KW-1185">Reference proteome</keyword>
<dbReference type="Proteomes" id="UP000305238">
    <property type="component" value="Unassembled WGS sequence"/>
</dbReference>
<sequence>MRSVLAAAMLEIGYCCGMAMGYPIPSPRRPGGPPEPFGPPGWHPERACGDAPTDVERLLWDDLGLR</sequence>
<comment type="caution">
    <text evidence="2">The sequence shown here is derived from an EMBL/GenBank/DDBJ whole genome shotgun (WGS) entry which is preliminary data.</text>
</comment>
<name>A0A5S4HKB0_9ACTN</name>
<accession>A0A5S4HKB0</accession>